<dbReference type="EMBL" id="FNRT01000002">
    <property type="protein sequence ID" value="SED43482.1"/>
    <property type="molecule type" value="Genomic_DNA"/>
</dbReference>
<evidence type="ECO:0000313" key="3">
    <source>
        <dbReference type="EMBL" id="SED43482.1"/>
    </source>
</evidence>
<dbReference type="Gene3D" id="1.10.1660.10">
    <property type="match status" value="1"/>
</dbReference>
<reference evidence="4" key="1">
    <citation type="submission" date="2016-10" db="EMBL/GenBank/DDBJ databases">
        <authorList>
            <person name="Varghese N."/>
            <person name="Submissions S."/>
        </authorList>
    </citation>
    <scope>NUCLEOTIDE SEQUENCE [LARGE SCALE GENOMIC DNA]</scope>
    <source>
        <strain evidence="4">DSM 22017</strain>
    </source>
</reference>
<dbReference type="PANTHER" id="PTHR30204:SF98">
    <property type="entry name" value="HTH-TYPE TRANSCRIPTIONAL REGULATOR ADHR"/>
    <property type="match status" value="1"/>
</dbReference>
<gene>
    <name evidence="3" type="ORF">SAMN04489844_4407</name>
</gene>
<protein>
    <submittedName>
        <fullName evidence="3">MerR HTH family regulatory protein</fullName>
    </submittedName>
</protein>
<dbReference type="PANTHER" id="PTHR30204">
    <property type="entry name" value="REDOX-CYCLING DRUG-SENSING TRANSCRIPTIONAL ACTIVATOR SOXR"/>
    <property type="match status" value="1"/>
</dbReference>
<dbReference type="InterPro" id="IPR009061">
    <property type="entry name" value="DNA-bd_dom_put_sf"/>
</dbReference>
<evidence type="ECO:0000313" key="4">
    <source>
        <dbReference type="Proteomes" id="UP000198742"/>
    </source>
</evidence>
<evidence type="ECO:0000256" key="1">
    <source>
        <dbReference type="ARBA" id="ARBA00023125"/>
    </source>
</evidence>
<dbReference type="STRING" id="402596.SAMN04489844_4407"/>
<feature type="domain" description="HTH merR-type" evidence="2">
    <location>
        <begin position="25"/>
        <end position="95"/>
    </location>
</feature>
<dbReference type="GO" id="GO:0003677">
    <property type="term" value="F:DNA binding"/>
    <property type="evidence" value="ECO:0007669"/>
    <property type="project" value="UniProtKB-KW"/>
</dbReference>
<keyword evidence="1" id="KW-0238">DNA-binding</keyword>
<dbReference type="Pfam" id="PF13411">
    <property type="entry name" value="MerR_1"/>
    <property type="match status" value="1"/>
</dbReference>
<dbReference type="GO" id="GO:0003700">
    <property type="term" value="F:DNA-binding transcription factor activity"/>
    <property type="evidence" value="ECO:0007669"/>
    <property type="project" value="InterPro"/>
</dbReference>
<dbReference type="AlphaFoldDB" id="A0A1H5AMM2"/>
<dbReference type="InterPro" id="IPR047057">
    <property type="entry name" value="MerR_fam"/>
</dbReference>
<keyword evidence="4" id="KW-1185">Reference proteome</keyword>
<name>A0A1H5AMM2_9ACTN</name>
<accession>A0A1H5AMM2</accession>
<dbReference type="InterPro" id="IPR000551">
    <property type="entry name" value="MerR-type_HTH_dom"/>
</dbReference>
<evidence type="ECO:0000259" key="2">
    <source>
        <dbReference type="PROSITE" id="PS50937"/>
    </source>
</evidence>
<dbReference type="SUPFAM" id="SSF46955">
    <property type="entry name" value="Putative DNA-binding domain"/>
    <property type="match status" value="1"/>
</dbReference>
<proteinExistence type="predicted"/>
<dbReference type="PROSITE" id="PS50937">
    <property type="entry name" value="HTH_MERR_2"/>
    <property type="match status" value="1"/>
</dbReference>
<dbReference type="SMART" id="SM00422">
    <property type="entry name" value="HTH_MERR"/>
    <property type="match status" value="1"/>
</dbReference>
<organism evidence="3 4">
    <name type="scientific">Nocardioides exalbidus</name>
    <dbReference type="NCBI Taxonomy" id="402596"/>
    <lineage>
        <taxon>Bacteria</taxon>
        <taxon>Bacillati</taxon>
        <taxon>Actinomycetota</taxon>
        <taxon>Actinomycetes</taxon>
        <taxon>Propionibacteriales</taxon>
        <taxon>Nocardioidaceae</taxon>
        <taxon>Nocardioides</taxon>
    </lineage>
</organism>
<dbReference type="Proteomes" id="UP000198742">
    <property type="component" value="Unassembled WGS sequence"/>
</dbReference>
<sequence>MTSDCWIALLSNMGHLNYPMCQDVRMRLAELSRTSGLPTATIKYYLRLGLLAPGATESSTWASYDDSHVRRLALVRALTEVAGLSLEDVRRVLGAVDDVSVPLHESFGTAQWLLSPEPEAAPSREALEMVDGLVARQGWHLADGGPLRARLAGQLDTLARLDFPATDELLDTYADSLRPLVELDVSRIPTEDRTRAVERVVVGTLLYEPVIASIRRMLAEVVSSETLDS</sequence>